<feature type="region of interest" description="Disordered" evidence="1">
    <location>
        <begin position="1"/>
        <end position="27"/>
    </location>
</feature>
<feature type="region of interest" description="Disordered" evidence="1">
    <location>
        <begin position="59"/>
        <end position="81"/>
    </location>
</feature>
<evidence type="ECO:0000259" key="2">
    <source>
        <dbReference type="Pfam" id="PF05678"/>
    </source>
</evidence>
<dbReference type="PANTHER" id="PTHR33143">
    <property type="entry name" value="F16F4.1 PROTEIN-RELATED"/>
    <property type="match status" value="1"/>
</dbReference>
<dbReference type="PANTHER" id="PTHR33143:SF3">
    <property type="entry name" value="VQ MOTIF-CONTAINING PROTEIN 17-RELATED"/>
    <property type="match status" value="1"/>
</dbReference>
<evidence type="ECO:0000313" key="4">
    <source>
        <dbReference type="Proteomes" id="UP000594263"/>
    </source>
</evidence>
<reference evidence="3" key="1">
    <citation type="submission" date="2021-01" db="UniProtKB">
        <authorList>
            <consortium name="EnsemblPlants"/>
        </authorList>
    </citation>
    <scope>IDENTIFICATION</scope>
</reference>
<keyword evidence="4" id="KW-1185">Reference proteome</keyword>
<dbReference type="Gramene" id="Kaladp0042s0166.1.v1.1">
    <property type="protein sequence ID" value="Kaladp0042s0166.1.v1.1.CDS.1"/>
    <property type="gene ID" value="Kaladp0042s0166.v1.1"/>
</dbReference>
<organism evidence="3 4">
    <name type="scientific">Kalanchoe fedtschenkoi</name>
    <name type="common">Lavender scallops</name>
    <name type="synonym">South American air plant</name>
    <dbReference type="NCBI Taxonomy" id="63787"/>
    <lineage>
        <taxon>Eukaryota</taxon>
        <taxon>Viridiplantae</taxon>
        <taxon>Streptophyta</taxon>
        <taxon>Embryophyta</taxon>
        <taxon>Tracheophyta</taxon>
        <taxon>Spermatophyta</taxon>
        <taxon>Magnoliopsida</taxon>
        <taxon>eudicotyledons</taxon>
        <taxon>Gunneridae</taxon>
        <taxon>Pentapetalae</taxon>
        <taxon>Saxifragales</taxon>
        <taxon>Crassulaceae</taxon>
        <taxon>Kalanchoe</taxon>
    </lineage>
</organism>
<sequence length="187" mass="21515">MRPKCTPDHQKGFSSIIHKHSRLITKQQPPKIRVTHIIPPEIIRTDITNFRNLVQRLTGRTSSSAAKARADKSQSSPVSSSYQNTKYLMGTYNGSSNIRFDPNHTRLLLDDPYPKQCNLSGEYDHQVSTTDGFYQNGVWSNNSSQPEEVRLIKSEEEEMVVEAEWGMKEKTDTWFCSDRFLQEIDFS</sequence>
<dbReference type="InterPro" id="IPR039607">
    <property type="entry name" value="VQ_8/17/18/20/21/25"/>
</dbReference>
<dbReference type="InterPro" id="IPR008889">
    <property type="entry name" value="VQ"/>
</dbReference>
<evidence type="ECO:0000256" key="1">
    <source>
        <dbReference type="SAM" id="MobiDB-lite"/>
    </source>
</evidence>
<feature type="compositionally biased region" description="Low complexity" evidence="1">
    <location>
        <begin position="62"/>
        <end position="81"/>
    </location>
</feature>
<name>A0A7N0TQD8_KALFE</name>
<feature type="compositionally biased region" description="Basic and acidic residues" evidence="1">
    <location>
        <begin position="1"/>
        <end position="11"/>
    </location>
</feature>
<dbReference type="Proteomes" id="UP000594263">
    <property type="component" value="Unplaced"/>
</dbReference>
<accession>A0A7N0TQD8</accession>
<feature type="domain" description="VQ" evidence="2">
    <location>
        <begin position="37"/>
        <end position="63"/>
    </location>
</feature>
<proteinExistence type="predicted"/>
<dbReference type="AlphaFoldDB" id="A0A7N0TQD8"/>
<dbReference type="EnsemblPlants" id="Kaladp0042s0166.1.v1.1">
    <property type="protein sequence ID" value="Kaladp0042s0166.1.v1.1.CDS.1"/>
    <property type="gene ID" value="Kaladp0042s0166.v1.1"/>
</dbReference>
<dbReference type="Pfam" id="PF05678">
    <property type="entry name" value="VQ"/>
    <property type="match status" value="1"/>
</dbReference>
<protein>
    <recommendedName>
        <fullName evidence="2">VQ domain-containing protein</fullName>
    </recommendedName>
</protein>
<dbReference type="GO" id="GO:0005634">
    <property type="term" value="C:nucleus"/>
    <property type="evidence" value="ECO:0007669"/>
    <property type="project" value="TreeGrafter"/>
</dbReference>
<evidence type="ECO:0000313" key="3">
    <source>
        <dbReference type="EnsemblPlants" id="Kaladp0042s0166.1.v1.1.CDS.1"/>
    </source>
</evidence>